<feature type="non-terminal residue" evidence="5">
    <location>
        <position position="114"/>
    </location>
</feature>
<organism evidence="5 6">
    <name type="scientific">Rhizobium hidalgonense</name>
    <dbReference type="NCBI Taxonomy" id="1538159"/>
    <lineage>
        <taxon>Bacteria</taxon>
        <taxon>Pseudomonadati</taxon>
        <taxon>Pseudomonadota</taxon>
        <taxon>Alphaproteobacteria</taxon>
        <taxon>Hyphomicrobiales</taxon>
        <taxon>Rhizobiaceae</taxon>
        <taxon>Rhizobium/Agrobacterium group</taxon>
        <taxon>Rhizobium</taxon>
    </lineage>
</organism>
<evidence type="ECO:0000256" key="3">
    <source>
        <dbReference type="ARBA" id="ARBA00023125"/>
    </source>
</evidence>
<gene>
    <name evidence="5" type="ORF">RJJ65_34925</name>
</gene>
<accession>A0AAJ2H2G2</accession>
<proteinExistence type="predicted"/>
<evidence type="ECO:0000259" key="4">
    <source>
        <dbReference type="Pfam" id="PF17764"/>
    </source>
</evidence>
<dbReference type="GO" id="GO:0006302">
    <property type="term" value="P:double-strand break repair"/>
    <property type="evidence" value="ECO:0007669"/>
    <property type="project" value="TreeGrafter"/>
</dbReference>
<dbReference type="PANTHER" id="PTHR30580">
    <property type="entry name" value="PRIMOSOMAL PROTEIN N"/>
    <property type="match status" value="1"/>
</dbReference>
<dbReference type="AlphaFoldDB" id="A0AAJ2H2G2"/>
<name>A0AAJ2H2G2_9HYPH</name>
<dbReference type="InterPro" id="IPR041222">
    <property type="entry name" value="PriA_3primeBD"/>
</dbReference>
<dbReference type="EMBL" id="JAVLSF010000140">
    <property type="protein sequence ID" value="MDR9777729.1"/>
    <property type="molecule type" value="Genomic_DNA"/>
</dbReference>
<dbReference type="GO" id="GO:0006270">
    <property type="term" value="P:DNA replication initiation"/>
    <property type="evidence" value="ECO:0007669"/>
    <property type="project" value="TreeGrafter"/>
</dbReference>
<dbReference type="Gene3D" id="3.40.1440.60">
    <property type="entry name" value="PriA, 3(prime) DNA-binding domain"/>
    <property type="match status" value="1"/>
</dbReference>
<dbReference type="GO" id="GO:0006310">
    <property type="term" value="P:DNA recombination"/>
    <property type="evidence" value="ECO:0007669"/>
    <property type="project" value="TreeGrafter"/>
</dbReference>
<evidence type="ECO:0000313" key="5">
    <source>
        <dbReference type="EMBL" id="MDR9777729.1"/>
    </source>
</evidence>
<keyword evidence="2" id="KW-0067">ATP-binding</keyword>
<keyword evidence="1" id="KW-0547">Nucleotide-binding</keyword>
<dbReference type="Proteomes" id="UP001268610">
    <property type="component" value="Unassembled WGS sequence"/>
</dbReference>
<reference evidence="5" key="1">
    <citation type="submission" date="2023-04" db="EMBL/GenBank/DDBJ databases">
        <title>Genomic characterization of faba bean (Vicia faba) microsymbionts in Mexican soils.</title>
        <authorList>
            <person name="Rivera Orduna F.N."/>
            <person name="Guevara-Luna J."/>
            <person name="Yan J."/>
            <person name="Arroyo-Herrera I."/>
            <person name="Li Y."/>
            <person name="Vasquez-Murrieta M.S."/>
            <person name="Wang E.T."/>
        </authorList>
    </citation>
    <scope>NUCLEOTIDE SEQUENCE</scope>
    <source>
        <strain evidence="5">CH26</strain>
    </source>
</reference>
<keyword evidence="3" id="KW-0238">DNA-binding</keyword>
<dbReference type="GO" id="GO:0003677">
    <property type="term" value="F:DNA binding"/>
    <property type="evidence" value="ECO:0007669"/>
    <property type="project" value="UniProtKB-KW"/>
</dbReference>
<dbReference type="InterPro" id="IPR042115">
    <property type="entry name" value="PriA_3primeBD_sf"/>
</dbReference>
<evidence type="ECO:0000256" key="1">
    <source>
        <dbReference type="ARBA" id="ARBA00022741"/>
    </source>
</evidence>
<dbReference type="Pfam" id="PF17764">
    <property type="entry name" value="PriA_3primeBD"/>
    <property type="match status" value="1"/>
</dbReference>
<comment type="caution">
    <text evidence="5">The sequence shown here is derived from an EMBL/GenBank/DDBJ whole genome shotgun (WGS) entry which is preliminary data.</text>
</comment>
<feature type="domain" description="Primosomal protein N' 3' DNA-binding" evidence="4">
    <location>
        <begin position="30"/>
        <end position="113"/>
    </location>
</feature>
<sequence>MQPSANSDSQDSLELQPNLDAKNHTPIIINVALPIPVFEIFSYCVPENLMDQWPFEVGSRVCVPFGKREMVGIYLGVSTRQDILPEKLKDIKDLLDEQAVLSADILKLMHWSAA</sequence>
<evidence type="ECO:0000313" key="6">
    <source>
        <dbReference type="Proteomes" id="UP001268610"/>
    </source>
</evidence>
<dbReference type="PANTHER" id="PTHR30580:SF0">
    <property type="entry name" value="PRIMOSOMAL PROTEIN N"/>
    <property type="match status" value="1"/>
</dbReference>
<dbReference type="GO" id="GO:0043138">
    <property type="term" value="F:3'-5' DNA helicase activity"/>
    <property type="evidence" value="ECO:0007669"/>
    <property type="project" value="TreeGrafter"/>
</dbReference>
<evidence type="ECO:0000256" key="2">
    <source>
        <dbReference type="ARBA" id="ARBA00022840"/>
    </source>
</evidence>
<dbReference type="GO" id="GO:0005524">
    <property type="term" value="F:ATP binding"/>
    <property type="evidence" value="ECO:0007669"/>
    <property type="project" value="UniProtKB-KW"/>
</dbReference>
<protein>
    <recommendedName>
        <fullName evidence="4">Primosomal protein N' 3' DNA-binding domain-containing protein</fullName>
    </recommendedName>
</protein>